<reference evidence="13 14" key="1">
    <citation type="journal article" date="2013" name="Genome Announc.">
        <title>Genome sequences for three denitrifying bacterial strains isolated from a uranium- and nitrate-contaminated subsurface environment.</title>
        <authorList>
            <person name="Venkatramanan R."/>
            <person name="Prakash O."/>
            <person name="Woyke T."/>
            <person name="Chain P."/>
            <person name="Goodwin L.A."/>
            <person name="Watson D."/>
            <person name="Brooks S."/>
            <person name="Kostka J.E."/>
            <person name="Green S.J."/>
        </authorList>
    </citation>
    <scope>NUCLEOTIDE SEQUENCE [LARGE SCALE GENOMIC DNA]</scope>
    <source>
        <strain evidence="13 14">1NES1</strain>
    </source>
</reference>
<sequence length="477" mass="50862">MMKKNWVLVLASAAAAIFSVPLLMRSVTPTFAQEKVAPPSREAIQYSYAPIVRKAAPAVVNVYVRTHVQTFASPFANDPWFRRFFGDAFGQPTERVMNSLGSGVIVNPEGLIVTNNHVVKGRGETEIRVALSDRREYDAKVISKDEKADIAVLKIEGGDGNFPYLQFDDSDRLEVGDLVLAIGNPFGVGQTVTSGIVSALSRSEMAESDSQVFIQTDAAINPGNSGGALIDMSGRLVGINTMIYSQSGGSVGIGFAIPSNLVRVYAESAANGRKVERPWIGAKLEAMSHDFAEGLGLNRIAGAVVTRLYNKGPAADAGLREGDVITHVDGVEVADARAVYYRLATKGIGQTAHLTVIRKNKPIDISLPLIVAPKPGKDDARNLSGNNPLDGARVSNILPSVADELGIDETEGVVITSVRNGSVAQSLGFQPGDVIVSIGDKKILNVIDAEQAVATRQRVWQVAVKRGNRVLQLQVPG</sequence>
<keyword evidence="6" id="KW-0574">Periplasm</keyword>
<evidence type="ECO:0000256" key="11">
    <source>
        <dbReference type="SAM" id="SignalP"/>
    </source>
</evidence>
<dbReference type="GO" id="GO:0004252">
    <property type="term" value="F:serine-type endopeptidase activity"/>
    <property type="evidence" value="ECO:0007669"/>
    <property type="project" value="InterPro"/>
</dbReference>
<evidence type="ECO:0000256" key="1">
    <source>
        <dbReference type="ARBA" id="ARBA00004418"/>
    </source>
</evidence>
<dbReference type="HOGENOM" id="CLU_020120_1_1_5"/>
<feature type="signal peptide" evidence="11">
    <location>
        <begin position="1"/>
        <end position="32"/>
    </location>
</feature>
<dbReference type="Gene3D" id="2.30.42.10">
    <property type="match status" value="2"/>
</dbReference>
<dbReference type="InterPro" id="IPR011782">
    <property type="entry name" value="Pept_S1C_Do"/>
</dbReference>
<feature type="binding site" evidence="10">
    <location>
        <position position="117"/>
    </location>
    <ligand>
        <name>substrate</name>
    </ligand>
</feature>
<keyword evidence="7" id="KW-0378">Hydrolase</keyword>
<evidence type="ECO:0000313" key="14">
    <source>
        <dbReference type="Proteomes" id="UP000005952"/>
    </source>
</evidence>
<dbReference type="Gene3D" id="2.40.10.120">
    <property type="match status" value="1"/>
</dbReference>
<keyword evidence="14" id="KW-1185">Reference proteome</keyword>
<comment type="subcellular location">
    <subcellularLocation>
        <location evidence="1">Periplasm</location>
    </subcellularLocation>
</comment>
<evidence type="ECO:0000256" key="8">
    <source>
        <dbReference type="ARBA" id="ARBA00022825"/>
    </source>
</evidence>
<dbReference type="GO" id="GO:0006508">
    <property type="term" value="P:proteolysis"/>
    <property type="evidence" value="ECO:0007669"/>
    <property type="project" value="UniProtKB-KW"/>
</dbReference>
<evidence type="ECO:0000259" key="12">
    <source>
        <dbReference type="PROSITE" id="PS50106"/>
    </source>
</evidence>
<evidence type="ECO:0000256" key="7">
    <source>
        <dbReference type="ARBA" id="ARBA00022801"/>
    </source>
</evidence>
<dbReference type="Pfam" id="PF13180">
    <property type="entry name" value="PDZ_2"/>
    <property type="match status" value="1"/>
</dbReference>
<dbReference type="AlphaFoldDB" id="N0BDF5"/>
<dbReference type="GO" id="GO:0042597">
    <property type="term" value="C:periplasmic space"/>
    <property type="evidence" value="ECO:0007669"/>
    <property type="project" value="UniProtKB-SubCell"/>
</dbReference>
<evidence type="ECO:0000256" key="3">
    <source>
        <dbReference type="ARBA" id="ARBA00022670"/>
    </source>
</evidence>
<dbReference type="SUPFAM" id="SSF50494">
    <property type="entry name" value="Trypsin-like serine proteases"/>
    <property type="match status" value="1"/>
</dbReference>
<feature type="binding site" evidence="10">
    <location>
        <begin position="223"/>
        <end position="225"/>
    </location>
    <ligand>
        <name>substrate</name>
    </ligand>
</feature>
<name>N0BDF5_9HYPH</name>
<dbReference type="SUPFAM" id="SSF50156">
    <property type="entry name" value="PDZ domain-like"/>
    <property type="match status" value="2"/>
</dbReference>
<feature type="active site" description="Charge relay system" evidence="9">
    <location>
        <position position="149"/>
    </location>
</feature>
<feature type="active site" description="Charge relay system" evidence="9">
    <location>
        <position position="117"/>
    </location>
</feature>
<evidence type="ECO:0000256" key="9">
    <source>
        <dbReference type="PIRSR" id="PIRSR611782-1"/>
    </source>
</evidence>
<dbReference type="PRINTS" id="PR00834">
    <property type="entry name" value="PROTEASES2C"/>
</dbReference>
<dbReference type="EMBL" id="CP005587">
    <property type="protein sequence ID" value="AGK58175.1"/>
    <property type="molecule type" value="Genomic_DNA"/>
</dbReference>
<dbReference type="Proteomes" id="UP000005952">
    <property type="component" value="Chromosome"/>
</dbReference>
<dbReference type="STRING" id="670307.HYPDE_32513"/>
<dbReference type="SMART" id="SM00228">
    <property type="entry name" value="PDZ"/>
    <property type="match status" value="2"/>
</dbReference>
<dbReference type="NCBIfam" id="TIGR02037">
    <property type="entry name" value="degP_htrA_DO"/>
    <property type="match status" value="1"/>
</dbReference>
<keyword evidence="8" id="KW-0720">Serine protease</keyword>
<dbReference type="RefSeq" id="WP_015598206.1">
    <property type="nucleotide sequence ID" value="NC_021172.1"/>
</dbReference>
<evidence type="ECO:0000313" key="13">
    <source>
        <dbReference type="EMBL" id="AGK58175.1"/>
    </source>
</evidence>
<feature type="active site" description="Charge relay system" evidence="9">
    <location>
        <position position="225"/>
    </location>
</feature>
<feature type="binding site" evidence="10">
    <location>
        <position position="149"/>
    </location>
    <ligand>
        <name>substrate</name>
    </ligand>
</feature>
<evidence type="ECO:0000256" key="5">
    <source>
        <dbReference type="ARBA" id="ARBA00022737"/>
    </source>
</evidence>
<dbReference type="InterPro" id="IPR041489">
    <property type="entry name" value="PDZ_6"/>
</dbReference>
<dbReference type="OrthoDB" id="7358927at2"/>
<dbReference type="Pfam" id="PF13365">
    <property type="entry name" value="Trypsin_2"/>
    <property type="match status" value="1"/>
</dbReference>
<keyword evidence="3 13" id="KW-0645">Protease</keyword>
<feature type="domain" description="PDZ" evidence="12">
    <location>
        <begin position="263"/>
        <end position="360"/>
    </location>
</feature>
<dbReference type="InterPro" id="IPR001478">
    <property type="entry name" value="PDZ"/>
</dbReference>
<dbReference type="KEGG" id="hdt:HYPDE_32513"/>
<dbReference type="eggNOG" id="COG0265">
    <property type="taxonomic scope" value="Bacteria"/>
</dbReference>
<comment type="similarity">
    <text evidence="2">Belongs to the peptidase S1C family.</text>
</comment>
<keyword evidence="5" id="KW-0677">Repeat</keyword>
<keyword evidence="4 11" id="KW-0732">Signal</keyword>
<evidence type="ECO:0000256" key="6">
    <source>
        <dbReference type="ARBA" id="ARBA00022764"/>
    </source>
</evidence>
<feature type="domain" description="PDZ" evidence="12">
    <location>
        <begin position="394"/>
        <end position="453"/>
    </location>
</feature>
<protein>
    <submittedName>
        <fullName evidence="13">Protease Do</fullName>
    </submittedName>
</protein>
<dbReference type="PANTHER" id="PTHR22939:SF129">
    <property type="entry name" value="SERINE PROTEASE HTRA2, MITOCHONDRIAL"/>
    <property type="match status" value="1"/>
</dbReference>
<accession>N0BDF5</accession>
<dbReference type="PANTHER" id="PTHR22939">
    <property type="entry name" value="SERINE PROTEASE FAMILY S1C HTRA-RELATED"/>
    <property type="match status" value="1"/>
</dbReference>
<gene>
    <name evidence="13" type="ORF">HYPDE_32513</name>
</gene>
<dbReference type="Pfam" id="PF17820">
    <property type="entry name" value="PDZ_6"/>
    <property type="match status" value="1"/>
</dbReference>
<dbReference type="InterPro" id="IPR036034">
    <property type="entry name" value="PDZ_sf"/>
</dbReference>
<dbReference type="InterPro" id="IPR009003">
    <property type="entry name" value="Peptidase_S1_PA"/>
</dbReference>
<proteinExistence type="inferred from homology"/>
<dbReference type="PROSITE" id="PS50106">
    <property type="entry name" value="PDZ"/>
    <property type="match status" value="2"/>
</dbReference>
<feature type="chain" id="PRO_5038762110" evidence="11">
    <location>
        <begin position="33"/>
        <end position="477"/>
    </location>
</feature>
<dbReference type="InterPro" id="IPR001940">
    <property type="entry name" value="Peptidase_S1C"/>
</dbReference>
<evidence type="ECO:0000256" key="2">
    <source>
        <dbReference type="ARBA" id="ARBA00010541"/>
    </source>
</evidence>
<evidence type="ECO:0000256" key="10">
    <source>
        <dbReference type="PIRSR" id="PIRSR611782-2"/>
    </source>
</evidence>
<organism evidence="13 14">
    <name type="scientific">Hyphomicrobium denitrificans 1NES1</name>
    <dbReference type="NCBI Taxonomy" id="670307"/>
    <lineage>
        <taxon>Bacteria</taxon>
        <taxon>Pseudomonadati</taxon>
        <taxon>Pseudomonadota</taxon>
        <taxon>Alphaproteobacteria</taxon>
        <taxon>Hyphomicrobiales</taxon>
        <taxon>Hyphomicrobiaceae</taxon>
        <taxon>Hyphomicrobium</taxon>
    </lineage>
</organism>
<evidence type="ECO:0000256" key="4">
    <source>
        <dbReference type="ARBA" id="ARBA00022729"/>
    </source>
</evidence>